<dbReference type="InterPro" id="IPR003501">
    <property type="entry name" value="PTS_EIIB_2/3"/>
</dbReference>
<dbReference type="SUPFAM" id="SSF46785">
    <property type="entry name" value="Winged helix' DNA-binding domain"/>
    <property type="match status" value="1"/>
</dbReference>
<dbReference type="PANTHER" id="PTHR30185:SF18">
    <property type="entry name" value="TRANSCRIPTIONAL REGULATOR MTLR"/>
    <property type="match status" value="1"/>
</dbReference>
<evidence type="ECO:0000256" key="3">
    <source>
        <dbReference type="ARBA" id="ARBA00023015"/>
    </source>
</evidence>
<gene>
    <name evidence="7" type="ORF">CJ218_02765</name>
</gene>
<feature type="domain" description="PTS EIIB type-2" evidence="5">
    <location>
        <begin position="404"/>
        <end position="491"/>
    </location>
</feature>
<dbReference type="InterPro" id="IPR013011">
    <property type="entry name" value="PTS_EIIB_2"/>
</dbReference>
<dbReference type="Gene3D" id="1.10.10.10">
    <property type="entry name" value="Winged helix-like DNA-binding domain superfamily/Winged helix DNA-binding domain"/>
    <property type="match status" value="2"/>
</dbReference>
<dbReference type="InterPro" id="IPR036390">
    <property type="entry name" value="WH_DNA-bd_sf"/>
</dbReference>
<dbReference type="PANTHER" id="PTHR30185">
    <property type="entry name" value="CRYPTIC BETA-GLUCOSIDE BGL OPERON ANTITERMINATOR"/>
    <property type="match status" value="1"/>
</dbReference>
<evidence type="ECO:0000256" key="1">
    <source>
        <dbReference type="ARBA" id="ARBA00022679"/>
    </source>
</evidence>
<dbReference type="Gene3D" id="1.10.1790.10">
    <property type="entry name" value="PRD domain"/>
    <property type="match status" value="2"/>
</dbReference>
<evidence type="ECO:0000259" key="6">
    <source>
        <dbReference type="PROSITE" id="PS51372"/>
    </source>
</evidence>
<dbReference type="InterPro" id="IPR050661">
    <property type="entry name" value="BglG_antiterminators"/>
</dbReference>
<dbReference type="GO" id="GO:0009401">
    <property type="term" value="P:phosphoenolpyruvate-dependent sugar phosphotransferase system"/>
    <property type="evidence" value="ECO:0007669"/>
    <property type="project" value="InterPro"/>
</dbReference>
<dbReference type="GO" id="GO:0006355">
    <property type="term" value="P:regulation of DNA-templated transcription"/>
    <property type="evidence" value="ECO:0007669"/>
    <property type="project" value="InterPro"/>
</dbReference>
<dbReference type="Pfam" id="PF08279">
    <property type="entry name" value="HTH_11"/>
    <property type="match status" value="1"/>
</dbReference>
<evidence type="ECO:0000313" key="7">
    <source>
        <dbReference type="EMBL" id="PMC52831.1"/>
    </source>
</evidence>
<accession>A0A2N6SFX9</accession>
<dbReference type="InterPro" id="IPR036095">
    <property type="entry name" value="PTS_EIIB-like_sf"/>
</dbReference>
<evidence type="ECO:0000256" key="2">
    <source>
        <dbReference type="ARBA" id="ARBA00022737"/>
    </source>
</evidence>
<evidence type="ECO:0000313" key="8">
    <source>
        <dbReference type="Proteomes" id="UP000235670"/>
    </source>
</evidence>
<dbReference type="Pfam" id="PF02302">
    <property type="entry name" value="PTS_IIB"/>
    <property type="match status" value="1"/>
</dbReference>
<dbReference type="InterPro" id="IPR013196">
    <property type="entry name" value="HTH_11"/>
</dbReference>
<evidence type="ECO:0000259" key="5">
    <source>
        <dbReference type="PROSITE" id="PS51099"/>
    </source>
</evidence>
<dbReference type="EMBL" id="PNGT01000002">
    <property type="protein sequence ID" value="PMC52831.1"/>
    <property type="molecule type" value="Genomic_DNA"/>
</dbReference>
<keyword evidence="3" id="KW-0805">Transcription regulation</keyword>
<dbReference type="CDD" id="cd05568">
    <property type="entry name" value="PTS_IIB_bgl_like"/>
    <property type="match status" value="1"/>
</dbReference>
<evidence type="ECO:0008006" key="9">
    <source>
        <dbReference type="Google" id="ProtNLM"/>
    </source>
</evidence>
<dbReference type="Proteomes" id="UP000235670">
    <property type="component" value="Unassembled WGS sequence"/>
</dbReference>
<keyword evidence="4" id="KW-0804">Transcription</keyword>
<proteinExistence type="predicted"/>
<dbReference type="RefSeq" id="WP_102189537.1">
    <property type="nucleotide sequence ID" value="NZ_CAKARP010000007.1"/>
</dbReference>
<dbReference type="InterPro" id="IPR036388">
    <property type="entry name" value="WH-like_DNA-bd_sf"/>
</dbReference>
<dbReference type="Pfam" id="PF00874">
    <property type="entry name" value="PRD"/>
    <property type="match status" value="2"/>
</dbReference>
<protein>
    <recommendedName>
        <fullName evidence="9">Transcription antiterminator BglG</fullName>
    </recommendedName>
</protein>
<sequence>MKELENRQIEILKILSDAKDYLPVHIIAEKLGISTKTAYRDIEKIIDNVEDIKLLKKQGKGIKIKFLNLPLNSTSQKYLTKDSVEERRVKILYYLLRNSKNYTSIDELSEMYYVGKSSIVNDLNYLESNLLSDNLILKKDRLGTRIVGDEKSIRKKIMYLVREYSFISDENEEEYYSDRIEKETLKELITKFDTKKIAIVERIIAKHERNLPYTIGDLYYINLVVHILIAIERINSENYLDDNDIPKISDKEFYREAENIAIEIENEFSINLPLNEIYYIYQYLVSTGVGNLNNDIVLEVDAEVEEITEKFLQAVSEKKGVIFSGSDNVYYLFKLHIRALLRRLKYGIIIKNPLLEKIKEEYQEQFKETQVLARKILSKDINDDEIAYLTVYTESILNLTSIKTKVILVCNSGFGTSLFLKKRIEDKLENIEVVDVVSAKDLKGYDLSNINFIVSTVKLENIKNVIYVNVMLNEEDIQNINRKVYGIDNEI</sequence>
<organism evidence="7 8">
    <name type="scientific">Gemella sanguinis</name>
    <dbReference type="NCBI Taxonomy" id="84135"/>
    <lineage>
        <taxon>Bacteria</taxon>
        <taxon>Bacillati</taxon>
        <taxon>Bacillota</taxon>
        <taxon>Bacilli</taxon>
        <taxon>Bacillales</taxon>
        <taxon>Gemellaceae</taxon>
        <taxon>Gemella</taxon>
    </lineage>
</organism>
<name>A0A2N6SFX9_9BACL</name>
<dbReference type="SUPFAM" id="SSF63520">
    <property type="entry name" value="PTS-regulatory domain, PRD"/>
    <property type="match status" value="2"/>
</dbReference>
<dbReference type="STRING" id="84135.GCA_001052115_00487"/>
<dbReference type="AlphaFoldDB" id="A0A2N6SFX9"/>
<reference evidence="7 8" key="1">
    <citation type="submission" date="2017-09" db="EMBL/GenBank/DDBJ databases">
        <title>Bacterial strain isolated from the female urinary microbiota.</title>
        <authorList>
            <person name="Thomas-White K."/>
            <person name="Kumar N."/>
            <person name="Forster S."/>
            <person name="Putonti C."/>
            <person name="Lawley T."/>
            <person name="Wolfe A.J."/>
        </authorList>
    </citation>
    <scope>NUCLEOTIDE SEQUENCE [LARGE SCALE GENOMIC DNA]</scope>
    <source>
        <strain evidence="7 8">UMB0186</strain>
    </source>
</reference>
<dbReference type="GO" id="GO:0008982">
    <property type="term" value="F:protein-N(PI)-phosphohistidine-sugar phosphotransferase activity"/>
    <property type="evidence" value="ECO:0007669"/>
    <property type="project" value="InterPro"/>
</dbReference>
<dbReference type="InterPro" id="IPR011608">
    <property type="entry name" value="PRD"/>
</dbReference>
<dbReference type="OrthoDB" id="3710983at2"/>
<feature type="domain" description="PRD" evidence="6">
    <location>
        <begin position="299"/>
        <end position="403"/>
    </location>
</feature>
<dbReference type="PROSITE" id="PS51372">
    <property type="entry name" value="PRD_2"/>
    <property type="match status" value="2"/>
</dbReference>
<evidence type="ECO:0000256" key="4">
    <source>
        <dbReference type="ARBA" id="ARBA00023163"/>
    </source>
</evidence>
<keyword evidence="2" id="KW-0677">Repeat</keyword>
<keyword evidence="1" id="KW-0808">Transferase</keyword>
<comment type="caution">
    <text evidence="7">The sequence shown here is derived from an EMBL/GenBank/DDBJ whole genome shotgun (WGS) entry which is preliminary data.</text>
</comment>
<dbReference type="SUPFAM" id="SSF52794">
    <property type="entry name" value="PTS system IIB component-like"/>
    <property type="match status" value="1"/>
</dbReference>
<dbReference type="Gene3D" id="3.40.50.2300">
    <property type="match status" value="1"/>
</dbReference>
<dbReference type="InterPro" id="IPR036634">
    <property type="entry name" value="PRD_sf"/>
</dbReference>
<feature type="domain" description="PRD" evidence="6">
    <location>
        <begin position="191"/>
        <end position="294"/>
    </location>
</feature>
<dbReference type="PROSITE" id="PS51099">
    <property type="entry name" value="PTS_EIIB_TYPE_2"/>
    <property type="match status" value="1"/>
</dbReference>